<evidence type="ECO:0000256" key="1">
    <source>
        <dbReference type="ARBA" id="ARBA00022857"/>
    </source>
</evidence>
<dbReference type="GO" id="GO:0016491">
    <property type="term" value="F:oxidoreductase activity"/>
    <property type="evidence" value="ECO:0007669"/>
    <property type="project" value="InterPro"/>
</dbReference>
<dbReference type="RefSeq" id="WP_188360205.1">
    <property type="nucleotide sequence ID" value="NZ_BMDC01000004.1"/>
</dbReference>
<dbReference type="EMBL" id="BMDC01000004">
    <property type="protein sequence ID" value="GGH65928.1"/>
    <property type="molecule type" value="Genomic_DNA"/>
</dbReference>
<dbReference type="SUPFAM" id="SSF51735">
    <property type="entry name" value="NAD(P)-binding Rossmann-fold domains"/>
    <property type="match status" value="1"/>
</dbReference>
<dbReference type="AlphaFoldDB" id="A0A917IWB4"/>
<dbReference type="InterPro" id="IPR050005">
    <property type="entry name" value="DenD"/>
</dbReference>
<dbReference type="PANTHER" id="PTHR43103:SF3">
    <property type="entry name" value="ADP-L-GLYCERO-D-MANNO-HEPTOSE-6-EPIMERASE"/>
    <property type="match status" value="1"/>
</dbReference>
<reference evidence="4 5" key="1">
    <citation type="journal article" date="2014" name="Int. J. Syst. Evol. Microbiol.">
        <title>Complete genome sequence of Corynebacterium casei LMG S-19264T (=DSM 44701T), isolated from a smear-ripened cheese.</title>
        <authorList>
            <consortium name="US DOE Joint Genome Institute (JGI-PGF)"/>
            <person name="Walter F."/>
            <person name="Albersmeier A."/>
            <person name="Kalinowski J."/>
            <person name="Ruckert C."/>
        </authorList>
    </citation>
    <scope>NUCLEOTIDE SEQUENCE [LARGE SCALE GENOMIC DNA]</scope>
    <source>
        <strain evidence="4 5">CCM 8669</strain>
    </source>
</reference>
<keyword evidence="2" id="KW-0119">Carbohydrate metabolism</keyword>
<evidence type="ECO:0000313" key="5">
    <source>
        <dbReference type="Proteomes" id="UP000600171"/>
    </source>
</evidence>
<evidence type="ECO:0000259" key="3">
    <source>
        <dbReference type="Pfam" id="PF01370"/>
    </source>
</evidence>
<organism evidence="4 5">
    <name type="scientific">Rothia aerolata</name>
    <dbReference type="NCBI Taxonomy" id="1812262"/>
    <lineage>
        <taxon>Bacteria</taxon>
        <taxon>Bacillati</taxon>
        <taxon>Actinomycetota</taxon>
        <taxon>Actinomycetes</taxon>
        <taxon>Micrococcales</taxon>
        <taxon>Micrococcaceae</taxon>
        <taxon>Rothia</taxon>
    </lineage>
</organism>
<dbReference type="Gene3D" id="3.40.50.720">
    <property type="entry name" value="NAD(P)-binding Rossmann-like Domain"/>
    <property type="match status" value="1"/>
</dbReference>
<evidence type="ECO:0000313" key="4">
    <source>
        <dbReference type="EMBL" id="GGH65928.1"/>
    </source>
</evidence>
<dbReference type="CDD" id="cd05238">
    <property type="entry name" value="Gne_like_SDR_e"/>
    <property type="match status" value="1"/>
</dbReference>
<accession>A0A917IWB4</accession>
<gene>
    <name evidence="4" type="ORF">GCM10007359_19660</name>
</gene>
<keyword evidence="5" id="KW-1185">Reference proteome</keyword>
<dbReference type="InterPro" id="IPR036291">
    <property type="entry name" value="NAD(P)-bd_dom_sf"/>
</dbReference>
<dbReference type="Pfam" id="PF01370">
    <property type="entry name" value="Epimerase"/>
    <property type="match status" value="1"/>
</dbReference>
<evidence type="ECO:0000256" key="2">
    <source>
        <dbReference type="ARBA" id="ARBA00023277"/>
    </source>
</evidence>
<feature type="domain" description="NAD-dependent epimerase/dehydratase" evidence="3">
    <location>
        <begin position="3"/>
        <end position="201"/>
    </location>
</feature>
<protein>
    <recommendedName>
        <fullName evidence="3">NAD-dependent epimerase/dehydratase domain-containing protein</fullName>
    </recommendedName>
</protein>
<comment type="caution">
    <text evidence="4">The sequence shown here is derived from an EMBL/GenBank/DDBJ whole genome shotgun (WGS) entry which is preliminary data.</text>
</comment>
<sequence length="319" mass="34184">MKIVVTGAAGFLGSQVITELLKRKDAGASPIPFDTICAVDLVETSVRDPRVTSMVGDLSDAEFTASIIDSEVVGIYHLAAVLSGGSEENFDLAMAVNVDGTRNLLEATRSSGGVPRFIFTSSLAVFGGTIPDIVSPFFATQPDSTYGAFKAVGEILVNEYSRKGFIDGRICRLPTISVRPGKPNSAASSFASGIIREPLNGLESICPVPHETAMWLSSPRVVVTNLIHALSLPAESLGTWRGLNLPGITVTVDQMLASLETVAGTEARALVRDEFSKPIMDIVCSWPAAFDVQSTLDLGFVRDTSFDEMVRQYRDDYVK</sequence>
<dbReference type="InterPro" id="IPR001509">
    <property type="entry name" value="Epimerase_deHydtase"/>
</dbReference>
<proteinExistence type="predicted"/>
<dbReference type="Gene3D" id="3.90.25.10">
    <property type="entry name" value="UDP-galactose 4-epimerase, domain 1"/>
    <property type="match status" value="1"/>
</dbReference>
<dbReference type="PANTHER" id="PTHR43103">
    <property type="entry name" value="NUCLEOSIDE-DIPHOSPHATE-SUGAR EPIMERASE"/>
    <property type="match status" value="1"/>
</dbReference>
<keyword evidence="1" id="KW-0521">NADP</keyword>
<dbReference type="Proteomes" id="UP000600171">
    <property type="component" value="Unassembled WGS sequence"/>
</dbReference>
<dbReference type="NCBIfam" id="NF043036">
    <property type="entry name" value="ErythonDh"/>
    <property type="match status" value="1"/>
</dbReference>
<name>A0A917IWB4_9MICC</name>